<dbReference type="Pfam" id="PF01145">
    <property type="entry name" value="Band_7"/>
    <property type="match status" value="1"/>
</dbReference>
<dbReference type="CDD" id="cd03401">
    <property type="entry name" value="SPFH_prohibitin"/>
    <property type="match status" value="1"/>
</dbReference>
<dbReference type="GO" id="GO:0005743">
    <property type="term" value="C:mitochondrial inner membrane"/>
    <property type="evidence" value="ECO:0007669"/>
    <property type="project" value="UniProtKB-SubCell"/>
</dbReference>
<dbReference type="PhylomeDB" id="A0A151P5L3"/>
<comment type="subunit">
    <text evidence="5">The mitochondrial prohibitin complex consists of two subunits (PHB1 and PHB2), assembled into a membrane-associated ring-shaped supercomplex of approximately 1 mDa.</text>
</comment>
<keyword evidence="6" id="KW-0496">Mitochondrion</keyword>
<dbReference type="CTD" id="5245"/>
<evidence type="ECO:0000256" key="6">
    <source>
        <dbReference type="RuleBase" id="RU366048"/>
    </source>
</evidence>
<evidence type="ECO:0000259" key="7">
    <source>
        <dbReference type="SMART" id="SM00244"/>
    </source>
</evidence>
<dbReference type="SMART" id="SM00244">
    <property type="entry name" value="PHB"/>
    <property type="match status" value="1"/>
</dbReference>
<keyword evidence="9" id="KW-1185">Reference proteome</keyword>
<sequence>MAASKLFETVGKIGLGLAITGGILNSALYNVDAGHRAVIFDRLQGVQDVVVGEGTHFLIPWVQKPIIFDCRSRPRNVPVITGSKDLQNVNITLRILFRPVANQLPRIFTSIGEDYDERVLPSITTEILKSVVARFDAGELITQRELVSRQVSEDLMERAATFGLILDDVSLTHLTFGKEFTEAVEMKQVAQQEAERARFIVEKAEQQKQAAVISAEGDSKAAEMIANSLATAGDGLIELRKLEAAEDIAYQLARSRNVTYLPAGQSVLLQLPH</sequence>
<organism evidence="8 9">
    <name type="scientific">Alligator mississippiensis</name>
    <name type="common">American alligator</name>
    <dbReference type="NCBI Taxonomy" id="8496"/>
    <lineage>
        <taxon>Eukaryota</taxon>
        <taxon>Metazoa</taxon>
        <taxon>Chordata</taxon>
        <taxon>Craniata</taxon>
        <taxon>Vertebrata</taxon>
        <taxon>Euteleostomi</taxon>
        <taxon>Archelosauria</taxon>
        <taxon>Archosauria</taxon>
        <taxon>Crocodylia</taxon>
        <taxon>Alligatoridae</taxon>
        <taxon>Alligatorinae</taxon>
        <taxon>Alligator</taxon>
    </lineage>
</organism>
<keyword evidence="6" id="KW-0999">Mitochondrion inner membrane</keyword>
<evidence type="ECO:0000256" key="4">
    <source>
        <dbReference type="ARBA" id="ARBA00046138"/>
    </source>
</evidence>
<gene>
    <name evidence="8" type="primary">PHB</name>
    <name evidence="8" type="ORF">Y1Q_0012122</name>
</gene>
<comment type="function">
    <text evidence="4">In the plasma membrane, cooperates with CD86 to mediate CD86-signaling in B lymphocytes that regulates the level of IgG1 produced through the activation of distal signaling intermediates. Upon CD40 engagement, required to activate NF-kappa-B signaling pathway via phospholipase C and protein kinase C activation.</text>
</comment>
<dbReference type="SUPFAM" id="SSF117892">
    <property type="entry name" value="Band 7/SPFH domain"/>
    <property type="match status" value="1"/>
</dbReference>
<dbReference type="PRINTS" id="PR00679">
    <property type="entry name" value="PROHIBITIN"/>
</dbReference>
<comment type="caution">
    <text evidence="8">The sequence shown here is derived from an EMBL/GenBank/DDBJ whole genome shotgun (WGS) entry which is preliminary data.</text>
</comment>
<dbReference type="InterPro" id="IPR001107">
    <property type="entry name" value="Band_7"/>
</dbReference>
<feature type="domain" description="Band 7" evidence="7">
    <location>
        <begin position="27"/>
        <end position="188"/>
    </location>
</feature>
<dbReference type="eggNOG" id="KOG3083">
    <property type="taxonomic scope" value="Eukaryota"/>
</dbReference>
<proteinExistence type="inferred from homology"/>
<accession>A0A151P5L3</accession>
<dbReference type="PANTHER" id="PTHR23222:SF0">
    <property type="entry name" value="PROHIBITIN 1"/>
    <property type="match status" value="1"/>
</dbReference>
<comment type="similarity">
    <text evidence="1 6">Belongs to the prohibitin family.</text>
</comment>
<evidence type="ECO:0000313" key="8">
    <source>
        <dbReference type="EMBL" id="KYO44361.1"/>
    </source>
</evidence>
<dbReference type="FunFam" id="3.30.479.30:FF:000001">
    <property type="entry name" value="Prohibitin 2"/>
    <property type="match status" value="1"/>
</dbReference>
<dbReference type="Proteomes" id="UP000050525">
    <property type="component" value="Unassembled WGS sequence"/>
</dbReference>
<dbReference type="GeneID" id="102575648"/>
<dbReference type="GO" id="GO:0007005">
    <property type="term" value="P:mitochondrion organization"/>
    <property type="evidence" value="ECO:0007669"/>
    <property type="project" value="TreeGrafter"/>
</dbReference>
<dbReference type="AlphaFoldDB" id="A0A151P5L3"/>
<keyword evidence="3" id="KW-0175">Coiled coil</keyword>
<evidence type="ECO:0000313" key="9">
    <source>
        <dbReference type="Proteomes" id="UP000050525"/>
    </source>
</evidence>
<reference evidence="8 9" key="1">
    <citation type="journal article" date="2012" name="Genome Biol.">
        <title>Sequencing three crocodilian genomes to illuminate the evolution of archosaurs and amniotes.</title>
        <authorList>
            <person name="St John J.A."/>
            <person name="Braun E.L."/>
            <person name="Isberg S.R."/>
            <person name="Miles L.G."/>
            <person name="Chong A.Y."/>
            <person name="Gongora J."/>
            <person name="Dalzell P."/>
            <person name="Moran C."/>
            <person name="Bed'hom B."/>
            <person name="Abzhanov A."/>
            <person name="Burgess S.C."/>
            <person name="Cooksey A.M."/>
            <person name="Castoe T.A."/>
            <person name="Crawford N.G."/>
            <person name="Densmore L.D."/>
            <person name="Drew J.C."/>
            <person name="Edwards S.V."/>
            <person name="Faircloth B.C."/>
            <person name="Fujita M.K."/>
            <person name="Greenwold M.J."/>
            <person name="Hoffmann F.G."/>
            <person name="Howard J.M."/>
            <person name="Iguchi T."/>
            <person name="Janes D.E."/>
            <person name="Khan S.Y."/>
            <person name="Kohno S."/>
            <person name="de Koning A.J."/>
            <person name="Lance S.L."/>
            <person name="McCarthy F.M."/>
            <person name="McCormack J.E."/>
            <person name="Merchant M.E."/>
            <person name="Peterson D.G."/>
            <person name="Pollock D.D."/>
            <person name="Pourmand N."/>
            <person name="Raney B.J."/>
            <person name="Roessler K.A."/>
            <person name="Sanford J.R."/>
            <person name="Sawyer R.H."/>
            <person name="Schmidt C.J."/>
            <person name="Triplett E.W."/>
            <person name="Tuberville T.D."/>
            <person name="Venegas-Anaya M."/>
            <person name="Howard J.T."/>
            <person name="Jarvis E.D."/>
            <person name="Guillette L.J.Jr."/>
            <person name="Glenn T.C."/>
            <person name="Green R.E."/>
            <person name="Ray D.A."/>
        </authorList>
    </citation>
    <scope>NUCLEOTIDE SEQUENCE [LARGE SCALE GENOMIC DNA]</scope>
    <source>
        <strain evidence="8">KSC_2009_1</strain>
    </source>
</reference>
<dbReference type="KEGG" id="amj:102575648"/>
<name>A0A151P5L3_ALLMI</name>
<dbReference type="Gene3D" id="3.30.479.30">
    <property type="entry name" value="Band 7 domain"/>
    <property type="match status" value="1"/>
</dbReference>
<dbReference type="EMBL" id="AKHW03000817">
    <property type="protein sequence ID" value="KYO44361.1"/>
    <property type="molecule type" value="Genomic_DNA"/>
</dbReference>
<comment type="subcellular location">
    <subcellularLocation>
        <location evidence="6">Mitochondrion inner membrane</location>
    </subcellularLocation>
</comment>
<protein>
    <recommendedName>
        <fullName evidence="6">Prohibitin</fullName>
    </recommendedName>
</protein>
<dbReference type="PANTHER" id="PTHR23222">
    <property type="entry name" value="PROHIBITIN"/>
    <property type="match status" value="1"/>
</dbReference>
<evidence type="ECO:0000256" key="3">
    <source>
        <dbReference type="ARBA" id="ARBA00023054"/>
    </source>
</evidence>
<dbReference type="InterPro" id="IPR036013">
    <property type="entry name" value="Band_7/SPFH_dom_sf"/>
</dbReference>
<dbReference type="InterPro" id="IPR000163">
    <property type="entry name" value="Prohibitin"/>
</dbReference>
<evidence type="ECO:0000256" key="1">
    <source>
        <dbReference type="ARBA" id="ARBA00009658"/>
    </source>
</evidence>
<dbReference type="GO" id="GO:0071897">
    <property type="term" value="P:DNA biosynthetic process"/>
    <property type="evidence" value="ECO:0007669"/>
    <property type="project" value="UniProtKB-KW"/>
</dbReference>
<dbReference type="STRING" id="8496.A0A151P5L3"/>
<dbReference type="OrthoDB" id="275637at2759"/>
<evidence type="ECO:0000256" key="5">
    <source>
        <dbReference type="ARBA" id="ARBA00064091"/>
    </source>
</evidence>
<keyword evidence="2" id="KW-0237">DNA synthesis</keyword>
<keyword evidence="6" id="KW-0472">Membrane</keyword>
<evidence type="ECO:0000256" key="2">
    <source>
        <dbReference type="ARBA" id="ARBA00022634"/>
    </source>
</evidence>